<dbReference type="SUPFAM" id="SSF52540">
    <property type="entry name" value="P-loop containing nucleoside triphosphate hydrolases"/>
    <property type="match status" value="1"/>
</dbReference>
<feature type="compositionally biased region" description="Low complexity" evidence="5">
    <location>
        <begin position="877"/>
        <end position="893"/>
    </location>
</feature>
<dbReference type="SMART" id="SM00451">
    <property type="entry name" value="ZnF_U1"/>
    <property type="match status" value="1"/>
</dbReference>
<feature type="domain" description="C2H2-type" evidence="7">
    <location>
        <begin position="1060"/>
        <end position="1089"/>
    </location>
</feature>
<dbReference type="GO" id="GO:0016887">
    <property type="term" value="F:ATP hydrolysis activity"/>
    <property type="evidence" value="ECO:0007669"/>
    <property type="project" value="TreeGrafter"/>
</dbReference>
<keyword evidence="1 4" id="KW-0547">Nucleotide-binding</keyword>
<feature type="region of interest" description="Disordered" evidence="5">
    <location>
        <begin position="681"/>
        <end position="715"/>
    </location>
</feature>
<dbReference type="PRINTS" id="PR00380">
    <property type="entry name" value="KINESINHEAVY"/>
</dbReference>
<evidence type="ECO:0000256" key="1">
    <source>
        <dbReference type="ARBA" id="ARBA00022741"/>
    </source>
</evidence>
<dbReference type="InterPro" id="IPR019821">
    <property type="entry name" value="Kinesin_motor_CS"/>
</dbReference>
<keyword evidence="2 4" id="KW-0067">ATP-binding</keyword>
<dbReference type="GO" id="GO:0003777">
    <property type="term" value="F:microtubule motor activity"/>
    <property type="evidence" value="ECO:0007669"/>
    <property type="project" value="InterPro"/>
</dbReference>
<feature type="region of interest" description="Disordered" evidence="5">
    <location>
        <begin position="821"/>
        <end position="1057"/>
    </location>
</feature>
<keyword evidence="3" id="KW-0862">Zinc</keyword>
<evidence type="ECO:0000313" key="9">
    <source>
        <dbReference type="RefSeq" id="XP_026190720.1"/>
    </source>
</evidence>
<feature type="region of interest" description="Disordered" evidence="5">
    <location>
        <begin position="226"/>
        <end position="246"/>
    </location>
</feature>
<feature type="compositionally biased region" description="Basic and acidic residues" evidence="5">
    <location>
        <begin position="825"/>
        <end position="846"/>
    </location>
</feature>
<feature type="compositionally biased region" description="Basic and acidic residues" evidence="5">
    <location>
        <begin position="1"/>
        <end position="10"/>
    </location>
</feature>
<dbReference type="PROSITE" id="PS00028">
    <property type="entry name" value="ZINC_FINGER_C2H2_1"/>
    <property type="match status" value="2"/>
</dbReference>
<dbReference type="GO" id="GO:0005871">
    <property type="term" value="C:kinesin complex"/>
    <property type="evidence" value="ECO:0007669"/>
    <property type="project" value="TreeGrafter"/>
</dbReference>
<dbReference type="SMART" id="SM00355">
    <property type="entry name" value="ZnF_C2H2"/>
    <property type="match status" value="2"/>
</dbReference>
<keyword evidence="3" id="KW-0863">Zinc-finger</keyword>
<dbReference type="InterPro" id="IPR036236">
    <property type="entry name" value="Znf_C2H2_sf"/>
</dbReference>
<feature type="compositionally biased region" description="Low complexity" evidence="5">
    <location>
        <begin position="75"/>
        <end position="91"/>
    </location>
</feature>
<evidence type="ECO:0000256" key="3">
    <source>
        <dbReference type="PROSITE-ProRule" id="PRU00042"/>
    </source>
</evidence>
<feature type="region of interest" description="Disordered" evidence="5">
    <location>
        <begin position="425"/>
        <end position="449"/>
    </location>
</feature>
<feature type="region of interest" description="Disordered" evidence="5">
    <location>
        <begin position="294"/>
        <end position="314"/>
    </location>
</feature>
<evidence type="ECO:0000256" key="2">
    <source>
        <dbReference type="ARBA" id="ARBA00022840"/>
    </source>
</evidence>
<dbReference type="GO" id="GO:0003676">
    <property type="term" value="F:nucleic acid binding"/>
    <property type="evidence" value="ECO:0007669"/>
    <property type="project" value="InterPro"/>
</dbReference>
<evidence type="ECO:0000259" key="7">
    <source>
        <dbReference type="PROSITE" id="PS50157"/>
    </source>
</evidence>
<evidence type="ECO:0000259" key="6">
    <source>
        <dbReference type="PROSITE" id="PS50067"/>
    </source>
</evidence>
<dbReference type="InterPro" id="IPR036961">
    <property type="entry name" value="Kinesin_motor_dom_sf"/>
</dbReference>
<proteinExistence type="inferred from homology"/>
<dbReference type="GO" id="GO:0008017">
    <property type="term" value="F:microtubule binding"/>
    <property type="evidence" value="ECO:0007669"/>
    <property type="project" value="InterPro"/>
</dbReference>
<comment type="similarity">
    <text evidence="4">Belongs to the TRAFAC class myosin-kinesin ATPase superfamily. Kinesin family.</text>
</comment>
<dbReference type="SMART" id="SM00129">
    <property type="entry name" value="KISc"/>
    <property type="match status" value="1"/>
</dbReference>
<sequence>MTCDPTHQEEGSSASPVLFDPTNKTARVQEPNANSSSECSRTATDCAGSSTPSDPPRGHSHGEPPRAPQAASCASESTGTSLGEGGITSSSVSSLAGPPEGQGGAVSCRDPRRPPWARRGPTEAEWALKAEDAKGWVLAPPWILDMGAPRVSASDGGTSNEEVRQRVPARVWDGYKDVCYEADYVFGPEASNAEVYFHLVKRLVTAAVGGTNATVLAYGQTASGKTHTMFGSPQQGSPGGKGVPQRVPQTDKGIIQLALQDIFQEREQRGEEERFSVSLAMFEVYQEAVTDLLHGTAGRSPGGPSQAEAPSDLRQKRPIALCEKADGTLDMGSLTTRSVSSLAEALDLVKRGQQRRHAAETAANARSSRSHAVLRVVLAPAAATAIATAAGGTATVAEGTALKEESGRLLSRNPWRPSVLSMVDLAGSEGSGNTTSGGRLTNKTQREGGTINRSLLALSKVVKALTKQQQKQYQHPQKKEETAALPSGLSEEVPGSAGTGQRPPPQFLGLRESKLTRLLGDCLGGPCHTSLICLCAPGAVCYRQTAATLMFARRARKLPPVVQAGVQEGASKLKRHYIKASSSDAAPAPAALAAAPSGLGGSNNCPVEGVPGASSGGPPRPFVYVPTGCVQCRALYKAFQEAKEELACQAIQLRQLRYVINRGLPATAVAAGAAAAGYAFADSSSSNCDNGSSDSEADIERQHQEQQPEGRKRTDDEALEAWYATCSVAPSEGPIRLGSLGTTDCAPAAAVVGADKASRQQQQKGTSSNSSQVKVIYVCEVCEKDFRSAQQYEAHARSLKHKKNVKRLAAQLEADLEGLDAGYDELPKPQEAEQQDKEERHDKEEEGTSAVSAEDECEQSSGNQPQATKGPSATGASRISSSRSSSPVSSSSKGRSDLPHISSDESISSCDSGDSDDSCSSDESDSEEDADEALLRLAGSRTAQWGHSKGRRRDSTSSNCSRGELEEPGETVAAVATEESEDEQPDGVEAPKGGRKRHSRRQQLPGKAENNNSKSTSSPKGSRRKQATKVSADCSSSAEAGGATDSGKTTGSKEGIAKETTCAVCGTFFPTRNALFNHIKKEGHAALKPVPVGKGRKTK</sequence>
<dbReference type="PROSITE" id="PS00411">
    <property type="entry name" value="KINESIN_MOTOR_1"/>
    <property type="match status" value="1"/>
</dbReference>
<dbReference type="GeneID" id="34618101"/>
<dbReference type="Gene3D" id="3.30.160.60">
    <property type="entry name" value="Classic Zinc Finger"/>
    <property type="match status" value="1"/>
</dbReference>
<feature type="compositionally biased region" description="Low complexity" evidence="5">
    <location>
        <begin position="681"/>
        <end position="694"/>
    </location>
</feature>
<dbReference type="OrthoDB" id="3176171at2759"/>
<feature type="compositionally biased region" description="Acidic residues" evidence="5">
    <location>
        <begin position="913"/>
        <end position="932"/>
    </location>
</feature>
<reference evidence="9" key="1">
    <citation type="submission" date="2025-08" db="UniProtKB">
        <authorList>
            <consortium name="RefSeq"/>
        </authorList>
    </citation>
    <scope>IDENTIFICATION</scope>
</reference>
<dbReference type="InterPro" id="IPR027640">
    <property type="entry name" value="Kinesin-like_fam"/>
</dbReference>
<dbReference type="PROSITE" id="PS50157">
    <property type="entry name" value="ZINC_FINGER_C2H2_2"/>
    <property type="match status" value="2"/>
</dbReference>
<dbReference type="AlphaFoldDB" id="A0A6P6RUD5"/>
<name>A0A6P6RUD5_9EIME</name>
<protein>
    <submittedName>
        <fullName evidence="9">Kinesin-like protein KIF21B</fullName>
    </submittedName>
</protein>
<feature type="compositionally biased region" description="Polar residues" evidence="5">
    <location>
        <begin position="859"/>
        <end position="875"/>
    </location>
</feature>
<accession>A0A6P6RUD5</accession>
<dbReference type="Proteomes" id="UP000515125">
    <property type="component" value="Unplaced"/>
</dbReference>
<feature type="compositionally biased region" description="Polar residues" evidence="5">
    <location>
        <begin position="22"/>
        <end position="52"/>
    </location>
</feature>
<keyword evidence="4" id="KW-0505">Motor protein</keyword>
<dbReference type="RefSeq" id="XP_026190720.1">
    <property type="nucleotide sequence ID" value="XM_026334935.1"/>
</dbReference>
<dbReference type="PROSITE" id="PS50067">
    <property type="entry name" value="KINESIN_MOTOR_2"/>
    <property type="match status" value="1"/>
</dbReference>
<feature type="region of interest" description="Disordered" evidence="5">
    <location>
        <begin position="468"/>
        <end position="507"/>
    </location>
</feature>
<evidence type="ECO:0000313" key="8">
    <source>
        <dbReference type="Proteomes" id="UP000515125"/>
    </source>
</evidence>
<dbReference type="Gene3D" id="3.40.850.10">
    <property type="entry name" value="Kinesin motor domain"/>
    <property type="match status" value="1"/>
</dbReference>
<dbReference type="InterPro" id="IPR001752">
    <property type="entry name" value="Kinesin_motor_dom"/>
</dbReference>
<dbReference type="InterPro" id="IPR003604">
    <property type="entry name" value="Matrin/U1-like-C_Znf_C2H2"/>
</dbReference>
<dbReference type="GO" id="GO:0007018">
    <property type="term" value="P:microtubule-based movement"/>
    <property type="evidence" value="ECO:0007669"/>
    <property type="project" value="InterPro"/>
</dbReference>
<dbReference type="InterPro" id="IPR027417">
    <property type="entry name" value="P-loop_NTPase"/>
</dbReference>
<organism evidence="8 9">
    <name type="scientific">Cyclospora cayetanensis</name>
    <dbReference type="NCBI Taxonomy" id="88456"/>
    <lineage>
        <taxon>Eukaryota</taxon>
        <taxon>Sar</taxon>
        <taxon>Alveolata</taxon>
        <taxon>Apicomplexa</taxon>
        <taxon>Conoidasida</taxon>
        <taxon>Coccidia</taxon>
        <taxon>Eucoccidiorida</taxon>
        <taxon>Eimeriorina</taxon>
        <taxon>Eimeriidae</taxon>
        <taxon>Cyclospora</taxon>
    </lineage>
</organism>
<feature type="compositionally biased region" description="Polar residues" evidence="5">
    <location>
        <begin position="1009"/>
        <end position="1020"/>
    </location>
</feature>
<dbReference type="GO" id="GO:0005874">
    <property type="term" value="C:microtubule"/>
    <property type="evidence" value="ECO:0007669"/>
    <property type="project" value="TreeGrafter"/>
</dbReference>
<feature type="compositionally biased region" description="Low complexity" evidence="5">
    <location>
        <begin position="427"/>
        <end position="438"/>
    </location>
</feature>
<evidence type="ECO:0000256" key="5">
    <source>
        <dbReference type="SAM" id="MobiDB-lite"/>
    </source>
</evidence>
<dbReference type="SUPFAM" id="SSF57667">
    <property type="entry name" value="beta-beta-alpha zinc fingers"/>
    <property type="match status" value="1"/>
</dbReference>
<keyword evidence="8" id="KW-1185">Reference proteome</keyword>
<gene>
    <name evidence="9" type="primary">LOC34618101</name>
</gene>
<dbReference type="Pfam" id="PF00225">
    <property type="entry name" value="Kinesin"/>
    <property type="match status" value="1"/>
</dbReference>
<feature type="domain" description="C2H2-type" evidence="7">
    <location>
        <begin position="777"/>
        <end position="806"/>
    </location>
</feature>
<dbReference type="GO" id="GO:0008270">
    <property type="term" value="F:zinc ion binding"/>
    <property type="evidence" value="ECO:0007669"/>
    <property type="project" value="UniProtKB-KW"/>
</dbReference>
<feature type="domain" description="Kinesin motor" evidence="6">
    <location>
        <begin position="148"/>
        <end position="558"/>
    </location>
</feature>
<feature type="binding site" evidence="4">
    <location>
        <begin position="219"/>
        <end position="226"/>
    </location>
    <ligand>
        <name>ATP</name>
        <dbReference type="ChEBI" id="CHEBI:30616"/>
    </ligand>
</feature>
<keyword evidence="3" id="KW-0479">Metal-binding</keyword>
<dbReference type="InterPro" id="IPR013087">
    <property type="entry name" value="Znf_C2H2_type"/>
</dbReference>
<feature type="compositionally biased region" description="Basic and acidic residues" evidence="5">
    <location>
        <begin position="698"/>
        <end position="715"/>
    </location>
</feature>
<dbReference type="GO" id="GO:0005524">
    <property type="term" value="F:ATP binding"/>
    <property type="evidence" value="ECO:0007669"/>
    <property type="project" value="UniProtKB-UniRule"/>
</dbReference>
<dbReference type="Pfam" id="PF12874">
    <property type="entry name" value="zf-met"/>
    <property type="match status" value="1"/>
</dbReference>
<evidence type="ECO:0000256" key="4">
    <source>
        <dbReference type="PROSITE-ProRule" id="PRU00283"/>
    </source>
</evidence>
<dbReference type="PANTHER" id="PTHR24115">
    <property type="entry name" value="KINESIN-RELATED"/>
    <property type="match status" value="1"/>
</dbReference>
<feature type="region of interest" description="Disordered" evidence="5">
    <location>
        <begin position="1"/>
        <end position="121"/>
    </location>
</feature>